<organism evidence="1 2">
    <name type="scientific">Trichogramma kaykai</name>
    <dbReference type="NCBI Taxonomy" id="54128"/>
    <lineage>
        <taxon>Eukaryota</taxon>
        <taxon>Metazoa</taxon>
        <taxon>Ecdysozoa</taxon>
        <taxon>Arthropoda</taxon>
        <taxon>Hexapoda</taxon>
        <taxon>Insecta</taxon>
        <taxon>Pterygota</taxon>
        <taxon>Neoptera</taxon>
        <taxon>Endopterygota</taxon>
        <taxon>Hymenoptera</taxon>
        <taxon>Apocrita</taxon>
        <taxon>Proctotrupomorpha</taxon>
        <taxon>Chalcidoidea</taxon>
        <taxon>Trichogrammatidae</taxon>
        <taxon>Trichogramma</taxon>
    </lineage>
</organism>
<evidence type="ECO:0000313" key="2">
    <source>
        <dbReference type="Proteomes" id="UP001627154"/>
    </source>
</evidence>
<keyword evidence="2" id="KW-1185">Reference proteome</keyword>
<evidence type="ECO:0000313" key="1">
    <source>
        <dbReference type="EMBL" id="KAL3400548.1"/>
    </source>
</evidence>
<reference evidence="1 2" key="1">
    <citation type="journal article" date="2024" name="bioRxiv">
        <title>A reference genome for Trichogramma kaykai: A tiny desert-dwelling parasitoid wasp with competing sex-ratio distorters.</title>
        <authorList>
            <person name="Culotta J."/>
            <person name="Lindsey A.R."/>
        </authorList>
    </citation>
    <scope>NUCLEOTIDE SEQUENCE [LARGE SCALE GENOMIC DNA]</scope>
    <source>
        <strain evidence="1 2">KSX58</strain>
    </source>
</reference>
<gene>
    <name evidence="1" type="ORF">TKK_006389</name>
</gene>
<comment type="caution">
    <text evidence="1">The sequence shown here is derived from an EMBL/GenBank/DDBJ whole genome shotgun (WGS) entry which is preliminary data.</text>
</comment>
<protein>
    <submittedName>
        <fullName evidence="1">Uncharacterized protein</fullName>
    </submittedName>
</protein>
<sequence>MLVPPSVWWTKCWNLLWRGSGCERKVLCYRDSLAEQNNSQAGLFSSISPKPKYHESRLAYMPAAVLARMWELRQVT</sequence>
<proteinExistence type="predicted"/>
<dbReference type="Proteomes" id="UP001627154">
    <property type="component" value="Unassembled WGS sequence"/>
</dbReference>
<accession>A0ABD2X6M6</accession>
<name>A0ABD2X6M6_9HYME</name>
<dbReference type="EMBL" id="JBJJXI010000051">
    <property type="protein sequence ID" value="KAL3400548.1"/>
    <property type="molecule type" value="Genomic_DNA"/>
</dbReference>
<dbReference type="AlphaFoldDB" id="A0ABD2X6M6"/>